<accession>A0A0R2K791</accession>
<dbReference type="PANTHER" id="PTHR34276">
    <property type="entry name" value="MINI-RIBONUCLEASE 3"/>
    <property type="match status" value="1"/>
</dbReference>
<dbReference type="EC" id="3.1.26.-" evidence="5"/>
<proteinExistence type="inferred from homology"/>
<dbReference type="SUPFAM" id="SSF69065">
    <property type="entry name" value="RNase III domain-like"/>
    <property type="match status" value="1"/>
</dbReference>
<dbReference type="EMBL" id="LT630287">
    <property type="protein sequence ID" value="SFV41122.1"/>
    <property type="molecule type" value="Genomic_DNA"/>
</dbReference>
<dbReference type="GO" id="GO:0004525">
    <property type="term" value="F:ribonuclease III activity"/>
    <property type="evidence" value="ECO:0007669"/>
    <property type="project" value="InterPro"/>
</dbReference>
<keyword evidence="4 5" id="KW-0378">Hydrolase</keyword>
<dbReference type="GO" id="GO:0005737">
    <property type="term" value="C:cytoplasm"/>
    <property type="evidence" value="ECO:0007669"/>
    <property type="project" value="UniProtKB-SubCell"/>
</dbReference>
<comment type="function">
    <text evidence="5">Involved in correct processing of both the 5' and 3' ends of 23S rRNA precursor. Processes 30S rRNA precursor transcript even in absence of ribonuclease 3 (Rnc); Rnc processes 30S rRNA into smaller rRNA precursors.</text>
</comment>
<keyword evidence="5" id="KW-0690">Ribosome biogenesis</keyword>
<dbReference type="Pfam" id="PF00636">
    <property type="entry name" value="Ribonuclease_3"/>
    <property type="match status" value="1"/>
</dbReference>
<evidence type="ECO:0000256" key="1">
    <source>
        <dbReference type="ARBA" id="ARBA00022552"/>
    </source>
</evidence>
<dbReference type="InterPro" id="IPR008226">
    <property type="entry name" value="Mini3_fam"/>
</dbReference>
<dbReference type="Gene3D" id="1.10.1520.10">
    <property type="entry name" value="Ribonuclease III domain"/>
    <property type="match status" value="1"/>
</dbReference>
<keyword evidence="5" id="KW-0460">Magnesium</keyword>
<name>A0A0R2K791_9LACO</name>
<dbReference type="InterPro" id="IPR036389">
    <property type="entry name" value="RNase_III_sf"/>
</dbReference>
<evidence type="ECO:0000256" key="2">
    <source>
        <dbReference type="ARBA" id="ARBA00022722"/>
    </source>
</evidence>
<keyword evidence="3 5" id="KW-0255">Endonuclease</keyword>
<dbReference type="STRING" id="89059.LAC1533_1701"/>
<dbReference type="Proteomes" id="UP000190935">
    <property type="component" value="Chromosome I"/>
</dbReference>
<evidence type="ECO:0000313" key="7">
    <source>
        <dbReference type="EMBL" id="KRN83718.1"/>
    </source>
</evidence>
<dbReference type="SMART" id="SM00535">
    <property type="entry name" value="RIBOc"/>
    <property type="match status" value="1"/>
</dbReference>
<keyword evidence="5" id="KW-0694">RNA-binding</keyword>
<dbReference type="OrthoDB" id="46571at2"/>
<comment type="subunit">
    <text evidence="5">Homodimer.</text>
</comment>
<protein>
    <recommendedName>
        <fullName evidence="5">Mini-ribonuclease 3</fullName>
        <shortName evidence="5">Mini-3</shortName>
        <shortName evidence="5">Mini-RNase 3</shortName>
        <ecNumber evidence="5">3.1.26.-</ecNumber>
    </recommendedName>
    <alternativeName>
        <fullName evidence="5">Mini-RNase III</fullName>
        <shortName evidence="5">Mini-III</shortName>
    </alternativeName>
</protein>
<sequence length="137" mass="15800">MTRANYQQINGIALAYIGDAVWEVFVREHLLELGLTKPNKLQHTATHYVSAKAQAFLVDQMEQADKLSEEEWLFFKKGRNAKSHTSAKNTAVMTYRISTGFEALFGYLYTSEQDERLQALAHWCIETVETNKRKKKI</sequence>
<evidence type="ECO:0000256" key="3">
    <source>
        <dbReference type="ARBA" id="ARBA00022759"/>
    </source>
</evidence>
<dbReference type="InterPro" id="IPR000999">
    <property type="entry name" value="RNase_III_dom"/>
</dbReference>
<evidence type="ECO:0000313" key="9">
    <source>
        <dbReference type="Proteomes" id="UP000051491"/>
    </source>
</evidence>
<comment type="cofactor">
    <cofactor evidence="5">
        <name>Mg(2+)</name>
        <dbReference type="ChEBI" id="CHEBI:18420"/>
    </cofactor>
</comment>
<dbReference type="AlphaFoldDB" id="A0A0R2K791"/>
<dbReference type="RefSeq" id="WP_010496799.1">
    <property type="nucleotide sequence ID" value="NZ_CP173417.1"/>
</dbReference>
<feature type="active site" evidence="5">
    <location>
        <position position="19"/>
    </location>
</feature>
<evidence type="ECO:0000256" key="4">
    <source>
        <dbReference type="ARBA" id="ARBA00022801"/>
    </source>
</evidence>
<reference evidence="10" key="2">
    <citation type="submission" date="2016-11" db="EMBL/GenBank/DDBJ databases">
        <authorList>
            <person name="Papadimitriou K."/>
        </authorList>
    </citation>
    <scope>NUCLEOTIDE SEQUENCE [LARGE SCALE GENOMIC DNA]</scope>
    <source>
        <strain evidence="10">ACA-DC 1533</strain>
    </source>
</reference>
<organism evidence="7 9">
    <name type="scientific">Ligilactobacillus acidipiscis</name>
    <dbReference type="NCBI Taxonomy" id="89059"/>
    <lineage>
        <taxon>Bacteria</taxon>
        <taxon>Bacillati</taxon>
        <taxon>Bacillota</taxon>
        <taxon>Bacilli</taxon>
        <taxon>Lactobacillales</taxon>
        <taxon>Lactobacillaceae</taxon>
        <taxon>Ligilactobacillus</taxon>
    </lineage>
</organism>
<reference evidence="8" key="3">
    <citation type="submission" date="2016-11" db="EMBL/GenBank/DDBJ databases">
        <authorList>
            <person name="Jaros S."/>
            <person name="Januszkiewicz K."/>
            <person name="Wedrychowicz H."/>
        </authorList>
    </citation>
    <scope>NUCLEOTIDE SEQUENCE [LARGE SCALE GENOMIC DNA]</scope>
    <source>
        <strain evidence="8">ACA-DC 1533</strain>
    </source>
</reference>
<evidence type="ECO:0000313" key="8">
    <source>
        <dbReference type="EMBL" id="SFV41122.1"/>
    </source>
</evidence>
<dbReference type="PANTHER" id="PTHR34276:SF1">
    <property type="entry name" value="MINI-RIBONUCLEASE 3"/>
    <property type="match status" value="1"/>
</dbReference>
<dbReference type="GO" id="GO:0006364">
    <property type="term" value="P:rRNA processing"/>
    <property type="evidence" value="ECO:0007669"/>
    <property type="project" value="UniProtKB-UniRule"/>
</dbReference>
<dbReference type="GO" id="GO:0019843">
    <property type="term" value="F:rRNA binding"/>
    <property type="evidence" value="ECO:0007669"/>
    <property type="project" value="UniProtKB-UniRule"/>
</dbReference>
<dbReference type="PATRIC" id="fig|89059.3.peg.1523"/>
<keyword evidence="1 5" id="KW-0698">rRNA processing</keyword>
<comment type="subcellular location">
    <subcellularLocation>
        <location evidence="5">Cytoplasm</location>
    </subcellularLocation>
</comment>
<feature type="domain" description="RNase III" evidence="6">
    <location>
        <begin position="1"/>
        <end position="135"/>
    </location>
</feature>
<gene>
    <name evidence="5" type="primary">mrnC</name>
    <name evidence="7" type="ORF">IV43_GL001420</name>
    <name evidence="8" type="ORF">LAC1533_1701</name>
</gene>
<dbReference type="KEGG" id="laca:LAC1533_1701"/>
<reference evidence="7 9" key="1">
    <citation type="journal article" date="2015" name="Genome Announc.">
        <title>Expanding the biotechnology potential of lactobacilli through comparative genomics of 213 strains and associated genera.</title>
        <authorList>
            <person name="Sun Z."/>
            <person name="Harris H.M."/>
            <person name="McCann A."/>
            <person name="Guo C."/>
            <person name="Argimon S."/>
            <person name="Zhang W."/>
            <person name="Yang X."/>
            <person name="Jeffery I.B."/>
            <person name="Cooney J.C."/>
            <person name="Kagawa T.F."/>
            <person name="Liu W."/>
            <person name="Song Y."/>
            <person name="Salvetti E."/>
            <person name="Wrobel A."/>
            <person name="Rasinkangas P."/>
            <person name="Parkhill J."/>
            <person name="Rea M.C."/>
            <person name="O'Sullivan O."/>
            <person name="Ritari J."/>
            <person name="Douillard F.P."/>
            <person name="Paul Ross R."/>
            <person name="Yang R."/>
            <person name="Briner A.E."/>
            <person name="Felis G.E."/>
            <person name="de Vos W.M."/>
            <person name="Barrangou R."/>
            <person name="Klaenhammer T.R."/>
            <person name="Caufield P.W."/>
            <person name="Cui Y."/>
            <person name="Zhang H."/>
            <person name="O'Toole P.W."/>
        </authorList>
    </citation>
    <scope>NUCLEOTIDE SEQUENCE [LARGE SCALE GENOMIC DNA]</scope>
    <source>
        <strain evidence="7 9">DSM 15353</strain>
    </source>
</reference>
<dbReference type="GeneID" id="95349798"/>
<dbReference type="EMBL" id="JQBK01000040">
    <property type="protein sequence ID" value="KRN83718.1"/>
    <property type="molecule type" value="Genomic_DNA"/>
</dbReference>
<keyword evidence="2 5" id="KW-0540">Nuclease</keyword>
<dbReference type="PIRSF" id="PIRSF005520">
    <property type="entry name" value="UCP005520"/>
    <property type="match status" value="1"/>
</dbReference>
<keyword evidence="5" id="KW-0699">rRNA-binding</keyword>
<keyword evidence="5" id="KW-0963">Cytoplasm</keyword>
<comment type="similarity">
    <text evidence="5">Belongs to the MrnC RNase family.</text>
</comment>
<dbReference type="HAMAP" id="MF_01468">
    <property type="entry name" value="RNase_Mini_III"/>
    <property type="match status" value="1"/>
</dbReference>
<dbReference type="Proteomes" id="UP000051491">
    <property type="component" value="Unassembled WGS sequence"/>
</dbReference>
<evidence type="ECO:0000313" key="10">
    <source>
        <dbReference type="Proteomes" id="UP000190935"/>
    </source>
</evidence>
<evidence type="ECO:0000259" key="6">
    <source>
        <dbReference type="SMART" id="SM00535"/>
    </source>
</evidence>
<evidence type="ECO:0000256" key="5">
    <source>
        <dbReference type="HAMAP-Rule" id="MF_01468"/>
    </source>
</evidence>